<reference evidence="1 2" key="1">
    <citation type="submission" date="2024-11" db="EMBL/GenBank/DDBJ databases">
        <authorList>
            <person name="Heng Y.C."/>
            <person name="Lim A.C.H."/>
            <person name="Lee J.K.Y."/>
            <person name="Kittelmann S."/>
        </authorList>
    </citation>
    <scope>NUCLEOTIDE SEQUENCE [LARGE SCALE GENOMIC DNA]</scope>
    <source>
        <strain evidence="1 2">WILCCON 0112</strain>
    </source>
</reference>
<comment type="caution">
    <text evidence="1">The sequence shown here is derived from an EMBL/GenBank/DDBJ whole genome shotgun (WGS) entry which is preliminary data.</text>
</comment>
<dbReference type="EMBL" id="JBJIAB010000020">
    <property type="protein sequence ID" value="MFL0166555.1"/>
    <property type="molecule type" value="Genomic_DNA"/>
</dbReference>
<name>A0ABW8S8K7_9CLOT</name>
<evidence type="ECO:0000313" key="2">
    <source>
        <dbReference type="Proteomes" id="UP001623600"/>
    </source>
</evidence>
<keyword evidence="2" id="KW-1185">Reference proteome</keyword>
<gene>
    <name evidence="1" type="ORF">ACJDTP_15900</name>
</gene>
<evidence type="ECO:0000313" key="1">
    <source>
        <dbReference type="EMBL" id="MFL0166555.1"/>
    </source>
</evidence>
<dbReference type="RefSeq" id="WP_406761781.1">
    <property type="nucleotide sequence ID" value="NZ_JBJIAB010000020.1"/>
</dbReference>
<organism evidence="1 2">
    <name type="scientific">Candidatus Clostridium helianthi</name>
    <dbReference type="NCBI Taxonomy" id="3381660"/>
    <lineage>
        <taxon>Bacteria</taxon>
        <taxon>Bacillati</taxon>
        <taxon>Bacillota</taxon>
        <taxon>Clostridia</taxon>
        <taxon>Eubacteriales</taxon>
        <taxon>Clostridiaceae</taxon>
        <taxon>Clostridium</taxon>
    </lineage>
</organism>
<sequence>MEIDRQTEYEIRKYISGLVDNTIDKEIKKILREDFKEFNKYELLCYSLISIENEFKLDTFREGSMHQNASNLRIILEWFIKVILKCYKIRKKGFTYTEDKYNKFQECITKMLFIYGNYATNERFKQMRGINKINIEINDEGEYYFKDSIIEDDVDSRDNYFYGGYTSNEEFEKEKKAKGAATIKIFQKYFVGESKISTVDFFSFNEIDHEIYSLCKENICVDIDKFGCGFNSAIFKDKETIINILGAFMYMAHVIVIRNDFKSSIPGKIILFEKPVVTSKSKLINQLKKFFTISDDEINKIIDYFSLNNDSRLGINEYPLINIDDYILWIPSSIMFNDFQFSIVNGHYGKNIKIINHKETVAQSVVDKIVLACKKYDNIIISSDKPYADEQSKFNGEVLRGEIDVALYDTISNSLLIIECKWEDKLFVRGDQYKIICDEVNKIYKKQLEKDKYFLSLNISNLDFIFSNDERVKNRPYYPSNIQYIMIDKRIQLHSNGKHSLSEFNFLKIIKDNSVNNTLRLDIIIPYINSLETKVTYNTGNTRSTIDYEGKKIKNSIFTLI</sequence>
<accession>A0ABW8S8K7</accession>
<evidence type="ECO:0008006" key="3">
    <source>
        <dbReference type="Google" id="ProtNLM"/>
    </source>
</evidence>
<proteinExistence type="predicted"/>
<dbReference type="Proteomes" id="UP001623600">
    <property type="component" value="Unassembled WGS sequence"/>
</dbReference>
<protein>
    <recommendedName>
        <fullName evidence="3">NERD domain-containing protein</fullName>
    </recommendedName>
</protein>